<dbReference type="Pfam" id="PF04773">
    <property type="entry name" value="FecR"/>
    <property type="match status" value="1"/>
</dbReference>
<dbReference type="Proteomes" id="UP000434850">
    <property type="component" value="Unassembled WGS sequence"/>
</dbReference>
<proteinExistence type="predicted"/>
<comment type="caution">
    <text evidence="4">The sequence shown here is derived from an EMBL/GenBank/DDBJ whole genome shotgun (WGS) entry which is preliminary data.</text>
</comment>
<evidence type="ECO:0000259" key="3">
    <source>
        <dbReference type="Pfam" id="PF16344"/>
    </source>
</evidence>
<evidence type="ECO:0000259" key="2">
    <source>
        <dbReference type="Pfam" id="PF04773"/>
    </source>
</evidence>
<evidence type="ECO:0000313" key="4">
    <source>
        <dbReference type="EMBL" id="MVN90627.1"/>
    </source>
</evidence>
<dbReference type="PANTHER" id="PTHR30273:SF2">
    <property type="entry name" value="PROTEIN FECR"/>
    <property type="match status" value="1"/>
</dbReference>
<feature type="domain" description="FecR protein" evidence="2">
    <location>
        <begin position="183"/>
        <end position="278"/>
    </location>
</feature>
<name>A0A6I4I6Y3_9SPHI</name>
<accession>A0A6I4I6Y3</accession>
<keyword evidence="5" id="KW-1185">Reference proteome</keyword>
<dbReference type="InterPro" id="IPR012373">
    <property type="entry name" value="Ferrdict_sens_TM"/>
</dbReference>
<keyword evidence="1" id="KW-1133">Transmembrane helix</keyword>
<dbReference type="PIRSF" id="PIRSF018266">
    <property type="entry name" value="FecR"/>
    <property type="match status" value="1"/>
</dbReference>
<dbReference type="InterPro" id="IPR032508">
    <property type="entry name" value="FecR_C"/>
</dbReference>
<feature type="transmembrane region" description="Helical" evidence="1">
    <location>
        <begin position="91"/>
        <end position="110"/>
    </location>
</feature>
<dbReference type="EMBL" id="WQLA01000002">
    <property type="protein sequence ID" value="MVN90627.1"/>
    <property type="molecule type" value="Genomic_DNA"/>
</dbReference>
<dbReference type="AlphaFoldDB" id="A0A6I4I6Y3"/>
<evidence type="ECO:0000256" key="1">
    <source>
        <dbReference type="SAM" id="Phobius"/>
    </source>
</evidence>
<dbReference type="RefSeq" id="WP_157540402.1">
    <property type="nucleotide sequence ID" value="NZ_WQLA01000002.1"/>
</dbReference>
<dbReference type="PANTHER" id="PTHR30273">
    <property type="entry name" value="PERIPLASMIC SIGNAL SENSOR AND SIGMA FACTOR ACTIVATOR FECR-RELATED"/>
    <property type="match status" value="1"/>
</dbReference>
<evidence type="ECO:0000313" key="5">
    <source>
        <dbReference type="Proteomes" id="UP000434850"/>
    </source>
</evidence>
<reference evidence="4 5" key="1">
    <citation type="submission" date="2019-12" db="EMBL/GenBank/DDBJ databases">
        <title>Mucilaginibacter sp. HME9299 genome sequencing and assembly.</title>
        <authorList>
            <person name="Kang H."/>
            <person name="Kim H."/>
            <person name="Joh K."/>
        </authorList>
    </citation>
    <scope>NUCLEOTIDE SEQUENCE [LARGE SCALE GENOMIC DNA]</scope>
    <source>
        <strain evidence="4 5">HME9299</strain>
    </source>
</reference>
<dbReference type="Gene3D" id="2.60.120.1440">
    <property type="match status" value="1"/>
</dbReference>
<keyword evidence="1" id="KW-0472">Membrane</keyword>
<dbReference type="Gene3D" id="3.55.50.30">
    <property type="match status" value="1"/>
</dbReference>
<dbReference type="GO" id="GO:0016989">
    <property type="term" value="F:sigma factor antagonist activity"/>
    <property type="evidence" value="ECO:0007669"/>
    <property type="project" value="TreeGrafter"/>
</dbReference>
<sequence>MSKAENIGQVYQRFLQNEATRSELQQLFDFIDKSTEQELKDLLGSAIGESIKEDAALQHIALLKNVRSRVMHFAGTDTAPVIELKPRKRTIWYAAASVALVAGIAGLLLLNKTKTAQHSTDIMPGGNIAMLTIGGNDTLNLQNGTASGIINKTAGVTISKTSNGTITYTAYGNDTVALNKTNTLITPRGGQYHVRLSDGTEVLLNSESRLEFPVGFTGNERKVVLSGEAYFEVAKNKSKPFIVSTGKQEVEVLGTKFNVSNFAEDEGTITTLNEGSVKVTGAGATTVLKPGQQSHATAAGITVADVDADLYSAWKGGEFVFEDASLDLIIHKLSRWYNFEIDYSKLPTKKLYMRISRQVNLSEVLGMITTTSGIKFRIDERRVTVM</sequence>
<protein>
    <submittedName>
        <fullName evidence="4">DUF4974 domain-containing protein</fullName>
    </submittedName>
</protein>
<dbReference type="OrthoDB" id="1099963at2"/>
<dbReference type="Pfam" id="PF16344">
    <property type="entry name" value="FecR_C"/>
    <property type="match status" value="1"/>
</dbReference>
<organism evidence="4 5">
    <name type="scientific">Mucilaginibacter aquatilis</name>
    <dbReference type="NCBI Taxonomy" id="1517760"/>
    <lineage>
        <taxon>Bacteria</taxon>
        <taxon>Pseudomonadati</taxon>
        <taxon>Bacteroidota</taxon>
        <taxon>Sphingobacteriia</taxon>
        <taxon>Sphingobacteriales</taxon>
        <taxon>Sphingobacteriaceae</taxon>
        <taxon>Mucilaginibacter</taxon>
    </lineage>
</organism>
<gene>
    <name evidence="4" type="ORF">GO816_05765</name>
</gene>
<dbReference type="InterPro" id="IPR006860">
    <property type="entry name" value="FecR"/>
</dbReference>
<keyword evidence="1" id="KW-0812">Transmembrane</keyword>
<feature type="domain" description="Protein FecR C-terminal" evidence="3">
    <location>
        <begin position="318"/>
        <end position="385"/>
    </location>
</feature>